<accession>A0A1K1SM42</accession>
<sequence length="162" mass="18071">MDEYLAIYLRDQLALGVTWRELARRARDHNRGTELGTVLAGLADAIAEDVRSYERIMGRLRVRPNPLKVAAAVAAERAGRLKLNGRLRGYSPLSRFWELEALAMGIDGKRTLWTTLADLAGLRTRLPDIDFDRLLARAAEQRATVEPYRRAAGQAAFGVPAE</sequence>
<dbReference type="OrthoDB" id="5504890at2"/>
<evidence type="ECO:0000313" key="1">
    <source>
        <dbReference type="EMBL" id="SFW85488.1"/>
    </source>
</evidence>
<dbReference type="RefSeq" id="WP_072479527.1">
    <property type="nucleotide sequence ID" value="NZ_FPJG01000006.1"/>
</dbReference>
<dbReference type="Proteomes" id="UP000182740">
    <property type="component" value="Unassembled WGS sequence"/>
</dbReference>
<gene>
    <name evidence="1" type="ORF">SAMN04489730_6150</name>
</gene>
<reference evidence="2" key="1">
    <citation type="submission" date="2016-11" db="EMBL/GenBank/DDBJ databases">
        <authorList>
            <person name="Varghese N."/>
            <person name="Submissions S."/>
        </authorList>
    </citation>
    <scope>NUCLEOTIDE SEQUENCE [LARGE SCALE GENOMIC DNA]</scope>
    <source>
        <strain evidence="2">DSM 44671</strain>
    </source>
</reference>
<organism evidence="1 2">
    <name type="scientific">Amycolatopsis australiensis</name>
    <dbReference type="NCBI Taxonomy" id="546364"/>
    <lineage>
        <taxon>Bacteria</taxon>
        <taxon>Bacillati</taxon>
        <taxon>Actinomycetota</taxon>
        <taxon>Actinomycetes</taxon>
        <taxon>Pseudonocardiales</taxon>
        <taxon>Pseudonocardiaceae</taxon>
        <taxon>Amycolatopsis</taxon>
    </lineage>
</organism>
<keyword evidence="2" id="KW-1185">Reference proteome</keyword>
<dbReference type="EMBL" id="FPJG01000006">
    <property type="protein sequence ID" value="SFW85488.1"/>
    <property type="molecule type" value="Genomic_DNA"/>
</dbReference>
<name>A0A1K1SM42_9PSEU</name>
<dbReference type="STRING" id="546364.SAMN04489730_6150"/>
<evidence type="ECO:0000313" key="2">
    <source>
        <dbReference type="Proteomes" id="UP000182740"/>
    </source>
</evidence>
<proteinExistence type="predicted"/>
<dbReference type="AlphaFoldDB" id="A0A1K1SM42"/>
<protein>
    <submittedName>
        <fullName evidence="1">Uncharacterized protein</fullName>
    </submittedName>
</protein>